<name>A0A842ILQ5_9FLAO</name>
<protein>
    <recommendedName>
        <fullName evidence="4">Tetratricopeptide repeat protein</fullName>
    </recommendedName>
</protein>
<feature type="transmembrane region" description="Helical" evidence="1">
    <location>
        <begin position="69"/>
        <end position="90"/>
    </location>
</feature>
<comment type="caution">
    <text evidence="2">The sequence shown here is derived from an EMBL/GenBank/DDBJ whole genome shotgun (WGS) entry which is preliminary data.</text>
</comment>
<keyword evidence="1" id="KW-1133">Transmembrane helix</keyword>
<dbReference type="EMBL" id="JACLCP010000001">
    <property type="protein sequence ID" value="MBC2844162.1"/>
    <property type="molecule type" value="Genomic_DNA"/>
</dbReference>
<evidence type="ECO:0008006" key="4">
    <source>
        <dbReference type="Google" id="ProtNLM"/>
    </source>
</evidence>
<sequence>MKHEELIALYFEDQLNVQQKLEFENLLRMDTTFKAQFELEQQVKTAIISAKKDVLKARLQQLEQPKKSYTFYLTRIAASIIIALGVFGIWQQNTPLDNNQLFTEYFEPYTNIIVPSERGKATDDDKTEAFRYYDTKNYTLASEKFEDLYKATSTSYYLFYQAICELQLENPSKAILLLETHQKYSDKVSEHRNWYLALAYLKANSIEQSKALLQQIISKKTYKYKAAKDILKKID</sequence>
<dbReference type="RefSeq" id="WP_185787850.1">
    <property type="nucleotide sequence ID" value="NZ_JACLCP010000001.1"/>
</dbReference>
<gene>
    <name evidence="2" type="ORF">H7F21_03585</name>
</gene>
<accession>A0A842ILQ5</accession>
<keyword evidence="1" id="KW-0812">Transmembrane</keyword>
<dbReference type="InterPro" id="IPR011990">
    <property type="entry name" value="TPR-like_helical_dom_sf"/>
</dbReference>
<evidence type="ECO:0000313" key="3">
    <source>
        <dbReference type="Proteomes" id="UP000533900"/>
    </source>
</evidence>
<dbReference type="SUPFAM" id="SSF48452">
    <property type="entry name" value="TPR-like"/>
    <property type="match status" value="1"/>
</dbReference>
<organism evidence="2 3">
    <name type="scientific">Winogradskyella flava</name>
    <dbReference type="NCBI Taxonomy" id="1884876"/>
    <lineage>
        <taxon>Bacteria</taxon>
        <taxon>Pseudomonadati</taxon>
        <taxon>Bacteroidota</taxon>
        <taxon>Flavobacteriia</taxon>
        <taxon>Flavobacteriales</taxon>
        <taxon>Flavobacteriaceae</taxon>
        <taxon>Winogradskyella</taxon>
    </lineage>
</organism>
<keyword evidence="1" id="KW-0472">Membrane</keyword>
<proteinExistence type="predicted"/>
<dbReference type="Proteomes" id="UP000533900">
    <property type="component" value="Unassembled WGS sequence"/>
</dbReference>
<evidence type="ECO:0000313" key="2">
    <source>
        <dbReference type="EMBL" id="MBC2844162.1"/>
    </source>
</evidence>
<reference evidence="2" key="1">
    <citation type="submission" date="2020-08" db="EMBL/GenBank/DDBJ databases">
        <title>Winogradskyella ouciana sp. nov., isolated from the hadal seawater of the Mariana Trench.</title>
        <authorList>
            <person name="He X."/>
        </authorList>
    </citation>
    <scope>NUCLEOTIDE SEQUENCE [LARGE SCALE GENOMIC DNA]</scope>
    <source>
        <strain evidence="2">KCTC 52348</strain>
    </source>
</reference>
<dbReference type="AlphaFoldDB" id="A0A842ILQ5"/>
<keyword evidence="3" id="KW-1185">Reference proteome</keyword>
<evidence type="ECO:0000256" key="1">
    <source>
        <dbReference type="SAM" id="Phobius"/>
    </source>
</evidence>